<evidence type="ECO:0000313" key="1">
    <source>
        <dbReference type="EMBL" id="EMR02798.1"/>
    </source>
</evidence>
<dbReference type="EMBL" id="AODQ01000045">
    <property type="protein sequence ID" value="EMR02798.1"/>
    <property type="molecule type" value="Genomic_DNA"/>
</dbReference>
<evidence type="ECO:0000313" key="2">
    <source>
        <dbReference type="Proteomes" id="UP000011910"/>
    </source>
</evidence>
<organism evidence="1 2">
    <name type="scientific">Cesiribacter andamanensis AMV16</name>
    <dbReference type="NCBI Taxonomy" id="1279009"/>
    <lineage>
        <taxon>Bacteria</taxon>
        <taxon>Pseudomonadati</taxon>
        <taxon>Bacteroidota</taxon>
        <taxon>Cytophagia</taxon>
        <taxon>Cytophagales</taxon>
        <taxon>Cesiribacteraceae</taxon>
        <taxon>Cesiribacter</taxon>
    </lineage>
</organism>
<dbReference type="STRING" id="1279009.ADICEAN_02073"/>
<name>M7N2B6_9BACT</name>
<sequence>MAQLPQHFFGARAAGMGGAVAPLADSWALQYNIGALAEATEPQLAAGYQTRLNLPELSTAAVMVNYPLLSGVAGPLLAAMDLGPLACRR</sequence>
<dbReference type="Proteomes" id="UP000011910">
    <property type="component" value="Unassembled WGS sequence"/>
</dbReference>
<keyword evidence="2" id="KW-1185">Reference proteome</keyword>
<proteinExistence type="predicted"/>
<accession>M7N2B6</accession>
<protein>
    <submittedName>
        <fullName evidence="1">Uncharacterized protein</fullName>
    </submittedName>
</protein>
<gene>
    <name evidence="1" type="ORF">ADICEAN_02073</name>
</gene>
<dbReference type="AlphaFoldDB" id="M7N2B6"/>
<reference evidence="1 2" key="1">
    <citation type="journal article" date="2013" name="Genome Announc.">
        <title>Draft Genome Sequence of Cesiribacter andamanensis Strain AMV16T, Isolated from a Soil Sample from a Mud Volcano in the Andaman Islands, India.</title>
        <authorList>
            <person name="Shivaji S."/>
            <person name="Ara S."/>
            <person name="Begum Z."/>
            <person name="Srinivas T.N."/>
            <person name="Singh A."/>
            <person name="Kumar Pinnaka A."/>
        </authorList>
    </citation>
    <scope>NUCLEOTIDE SEQUENCE [LARGE SCALE GENOMIC DNA]</scope>
    <source>
        <strain evidence="1 2">AMV16</strain>
    </source>
</reference>
<comment type="caution">
    <text evidence="1">The sequence shown here is derived from an EMBL/GenBank/DDBJ whole genome shotgun (WGS) entry which is preliminary data.</text>
</comment>